<reference evidence="3" key="1">
    <citation type="submission" date="2016-10" db="EMBL/GenBank/DDBJ databases">
        <authorList>
            <person name="Varghese N."/>
            <person name="Submissions S."/>
        </authorList>
    </citation>
    <scope>NUCLEOTIDE SEQUENCE [LARGE SCALE GENOMIC DNA]</scope>
    <source>
        <strain evidence="3">DSM 4002</strain>
    </source>
</reference>
<dbReference type="eggNOG" id="ENOG5032S8Y">
    <property type="taxonomic scope" value="Bacteria"/>
</dbReference>
<evidence type="ECO:0000313" key="2">
    <source>
        <dbReference type="EMBL" id="SFN62590.1"/>
    </source>
</evidence>
<dbReference type="Proteomes" id="UP000182961">
    <property type="component" value="Unassembled WGS sequence"/>
</dbReference>
<protein>
    <recommendedName>
        <fullName evidence="4">DUF3575 domain-containing protein</fullName>
    </recommendedName>
</protein>
<organism evidence="2 3">
    <name type="scientific">Flavobacterium succinicans</name>
    <dbReference type="NCBI Taxonomy" id="29536"/>
    <lineage>
        <taxon>Bacteria</taxon>
        <taxon>Pseudomonadati</taxon>
        <taxon>Bacteroidota</taxon>
        <taxon>Flavobacteriia</taxon>
        <taxon>Flavobacteriales</taxon>
        <taxon>Flavobacteriaceae</taxon>
        <taxon>Flavobacterium</taxon>
    </lineage>
</organism>
<sequence>MFAVNNKTYIMKKKYLIIAMIFSFFAVNAQNDIPQNEKQNEVKVNVLSPLAGTFEATYERNLNNKSSLGITGLFVFNNKNSNEDTNYMITQYYRRYFGKKYASGFFAEGFGMLSSIDGKKIYDTNDNLTFTKGSDVIDYSLGIGLGSKWVTKRGIIIEVNAGWGKLLFNADKTDHDQVARFGLQLGYRF</sequence>
<accession>A0A1I5AJQ9</accession>
<keyword evidence="1" id="KW-0732">Signal</keyword>
<keyword evidence="3" id="KW-1185">Reference proteome</keyword>
<evidence type="ECO:0000313" key="3">
    <source>
        <dbReference type="Proteomes" id="UP000182961"/>
    </source>
</evidence>
<evidence type="ECO:0008006" key="4">
    <source>
        <dbReference type="Google" id="ProtNLM"/>
    </source>
</evidence>
<gene>
    <name evidence="2" type="ORF">SAMN05444143_1481</name>
</gene>
<dbReference type="Pfam" id="PF12099">
    <property type="entry name" value="DUF3575"/>
    <property type="match status" value="1"/>
</dbReference>
<evidence type="ECO:0000256" key="1">
    <source>
        <dbReference type="SAM" id="SignalP"/>
    </source>
</evidence>
<dbReference type="InterPro" id="IPR021958">
    <property type="entry name" value="DUF3575"/>
</dbReference>
<proteinExistence type="predicted"/>
<dbReference type="EMBL" id="FOUT01000048">
    <property type="protein sequence ID" value="SFN62590.1"/>
    <property type="molecule type" value="Genomic_DNA"/>
</dbReference>
<feature type="signal peptide" evidence="1">
    <location>
        <begin position="1"/>
        <end position="29"/>
    </location>
</feature>
<name>A0A1I5AJQ9_9FLAO</name>
<dbReference type="AlphaFoldDB" id="A0A1I5AJQ9"/>
<feature type="chain" id="PRO_5010162420" description="DUF3575 domain-containing protein" evidence="1">
    <location>
        <begin position="30"/>
        <end position="189"/>
    </location>
</feature>